<feature type="domain" description="Cation/H+ exchanger transmembrane" evidence="6">
    <location>
        <begin position="27"/>
        <end position="390"/>
    </location>
</feature>
<reference evidence="7 8" key="1">
    <citation type="submission" date="2007-08" db="EMBL/GenBank/DDBJ databases">
        <authorList>
            <person name="Fulton L."/>
            <person name="Clifton S."/>
            <person name="Fulton B."/>
            <person name="Xu J."/>
            <person name="Minx P."/>
            <person name="Pepin K.H."/>
            <person name="Johnson M."/>
            <person name="Thiruvilangam P."/>
            <person name="Bhonagiri V."/>
            <person name="Nash W.E."/>
            <person name="Mardis E.R."/>
            <person name="Wilson R.K."/>
        </authorList>
    </citation>
    <scope>NUCLEOTIDE SEQUENCE [LARGE SCALE GENOMIC DNA]</scope>
    <source>
        <strain evidence="8">ATCC BAA-613 / DSM 15670 / CCUG 46953 / JCM 12243 / WAL 16351</strain>
    </source>
</reference>
<evidence type="ECO:0000313" key="7">
    <source>
        <dbReference type="EMBL" id="EDP14593.1"/>
    </source>
</evidence>
<accession>A8RYI4</accession>
<comment type="caution">
    <text evidence="7">The sequence shown here is derived from an EMBL/GenBank/DDBJ whole genome shotgun (WGS) entry which is preliminary data.</text>
</comment>
<feature type="transmembrane region" description="Helical" evidence="5">
    <location>
        <begin position="14"/>
        <end position="32"/>
    </location>
</feature>
<feature type="transmembrane region" description="Helical" evidence="5">
    <location>
        <begin position="312"/>
        <end position="335"/>
    </location>
</feature>
<dbReference type="InterPro" id="IPR006153">
    <property type="entry name" value="Cation/H_exchanger_TM"/>
</dbReference>
<feature type="transmembrane region" description="Helical" evidence="5">
    <location>
        <begin position="199"/>
        <end position="221"/>
    </location>
</feature>
<proteinExistence type="predicted"/>
<evidence type="ECO:0000256" key="1">
    <source>
        <dbReference type="ARBA" id="ARBA00004141"/>
    </source>
</evidence>
<feature type="transmembrane region" description="Helical" evidence="5">
    <location>
        <begin position="347"/>
        <end position="368"/>
    </location>
</feature>
<feature type="transmembrane region" description="Helical" evidence="5">
    <location>
        <begin position="122"/>
        <end position="143"/>
    </location>
</feature>
<feature type="transmembrane region" description="Helical" evidence="5">
    <location>
        <begin position="374"/>
        <end position="398"/>
    </location>
</feature>
<sequence>MIGFFCVYKEEKDMLISIAFMLMLGMFLGWVCRKLRLPGLMGMIFTGVLLGPYALNLIDGSILNISSELRRIALIIILMRAGLSLDLNDLKKVGRPAVLMCFLPACFEILGMVLLAPRLLGISVLDAAIMGAVVGAVSPAVIVPKMLKLIEDGYGTDKGIPQLLLAGASVDDVFVIVMFTAFTGLAQGGSVSPISFVKIPVSILIGSFIGLAAGWGLAVYFKRVHIRDTVKVIILLCVSFILVTLEDRYSDIVPFSSLISVMGIGIALQKKREEAARRLSVKFNKVWVCAEIMLFVLVGATVNIHYALSAGVWAVILIFGVLVFRMAGVFCCLAGTRLNMKERVFCMIGYMPKATVQAAIGGVPLAMGLACGDIVLTVAVLAILITAPLGAFLIDLTYKRFLQERL</sequence>
<dbReference type="GO" id="GO:1902600">
    <property type="term" value="P:proton transmembrane transport"/>
    <property type="evidence" value="ECO:0007669"/>
    <property type="project" value="InterPro"/>
</dbReference>
<dbReference type="InterPro" id="IPR051843">
    <property type="entry name" value="CPA1_transporter"/>
</dbReference>
<dbReference type="HOGENOM" id="CLU_018415_1_0_9"/>
<name>A8RYI4_ENTBW</name>
<evidence type="ECO:0000313" key="8">
    <source>
        <dbReference type="Proteomes" id="UP000005396"/>
    </source>
</evidence>
<dbReference type="Gene3D" id="1.20.1530.20">
    <property type="match status" value="1"/>
</dbReference>
<gene>
    <name evidence="7" type="ORF">CLOBOL_05135</name>
</gene>
<organism evidence="7 8">
    <name type="scientific">Enterocloster bolteae (strain ATCC BAA-613 / DSM 15670 / CCUG 46953 / JCM 12243 / WAL 16351)</name>
    <name type="common">Clostridium bolteae</name>
    <dbReference type="NCBI Taxonomy" id="411902"/>
    <lineage>
        <taxon>Bacteria</taxon>
        <taxon>Bacillati</taxon>
        <taxon>Bacillota</taxon>
        <taxon>Clostridia</taxon>
        <taxon>Lachnospirales</taxon>
        <taxon>Lachnospiraceae</taxon>
        <taxon>Enterocloster</taxon>
    </lineage>
</organism>
<reference evidence="7 8" key="2">
    <citation type="submission" date="2007-09" db="EMBL/GenBank/DDBJ databases">
        <title>Draft genome sequence of Clostridium bolteae (ATCC BAA-613).</title>
        <authorList>
            <person name="Sudarsanam P."/>
            <person name="Ley R."/>
            <person name="Guruge J."/>
            <person name="Turnbaugh P.J."/>
            <person name="Mahowald M."/>
            <person name="Liep D."/>
            <person name="Gordon J."/>
        </authorList>
    </citation>
    <scope>NUCLEOTIDE SEQUENCE [LARGE SCALE GENOMIC DNA]</scope>
    <source>
        <strain evidence="8">ATCC BAA-613 / DSM 15670 / CCUG 46953 / JCM 12243 / WAL 16351</strain>
    </source>
</reference>
<evidence type="ECO:0000259" key="6">
    <source>
        <dbReference type="Pfam" id="PF00999"/>
    </source>
</evidence>
<dbReference type="AlphaFoldDB" id="A8RYI4"/>
<keyword evidence="2 5" id="KW-0812">Transmembrane</keyword>
<dbReference type="GO" id="GO:0015297">
    <property type="term" value="F:antiporter activity"/>
    <property type="evidence" value="ECO:0007669"/>
    <property type="project" value="InterPro"/>
</dbReference>
<dbReference type="Pfam" id="PF00999">
    <property type="entry name" value="Na_H_Exchanger"/>
    <property type="match status" value="1"/>
</dbReference>
<feature type="transmembrane region" description="Helical" evidence="5">
    <location>
        <begin position="97"/>
        <end position="116"/>
    </location>
</feature>
<dbReference type="GO" id="GO:0016020">
    <property type="term" value="C:membrane"/>
    <property type="evidence" value="ECO:0007669"/>
    <property type="project" value="UniProtKB-SubCell"/>
</dbReference>
<dbReference type="InterPro" id="IPR038770">
    <property type="entry name" value="Na+/solute_symporter_sf"/>
</dbReference>
<feature type="transmembrane region" description="Helical" evidence="5">
    <location>
        <begin position="288"/>
        <end position="306"/>
    </location>
</feature>
<protein>
    <recommendedName>
        <fullName evidence="6">Cation/H+ exchanger transmembrane domain-containing protein</fullName>
    </recommendedName>
</protein>
<dbReference type="Proteomes" id="UP000005396">
    <property type="component" value="Unassembled WGS sequence"/>
</dbReference>
<feature type="transmembrane region" description="Helical" evidence="5">
    <location>
        <begin position="39"/>
        <end position="57"/>
    </location>
</feature>
<dbReference type="PaxDb" id="411902-CLOBOL_05135"/>
<dbReference type="PANTHER" id="PTHR31102">
    <property type="match status" value="1"/>
</dbReference>
<evidence type="ECO:0000256" key="2">
    <source>
        <dbReference type="ARBA" id="ARBA00022692"/>
    </source>
</evidence>
<evidence type="ECO:0000256" key="5">
    <source>
        <dbReference type="SAM" id="Phobius"/>
    </source>
</evidence>
<evidence type="ECO:0000256" key="3">
    <source>
        <dbReference type="ARBA" id="ARBA00022989"/>
    </source>
</evidence>
<keyword evidence="4 5" id="KW-0472">Membrane</keyword>
<dbReference type="PANTHER" id="PTHR31102:SF1">
    <property type="entry name" value="CATION_H+ EXCHANGER DOMAIN-CONTAINING PROTEIN"/>
    <property type="match status" value="1"/>
</dbReference>
<dbReference type="eggNOG" id="COG0025">
    <property type="taxonomic scope" value="Bacteria"/>
</dbReference>
<dbReference type="EMBL" id="ABCC02000039">
    <property type="protein sequence ID" value="EDP14593.1"/>
    <property type="molecule type" value="Genomic_DNA"/>
</dbReference>
<keyword evidence="3 5" id="KW-1133">Transmembrane helix</keyword>
<comment type="subcellular location">
    <subcellularLocation>
        <location evidence="1">Membrane</location>
        <topology evidence="1">Multi-pass membrane protein</topology>
    </subcellularLocation>
</comment>
<evidence type="ECO:0000256" key="4">
    <source>
        <dbReference type="ARBA" id="ARBA00023136"/>
    </source>
</evidence>